<keyword evidence="3" id="KW-0732">Signal</keyword>
<name>A0A8S2E3Y7_9BILA</name>
<evidence type="ECO:0000313" key="7">
    <source>
        <dbReference type="EMBL" id="CAF1080344.1"/>
    </source>
</evidence>
<dbReference type="Gene3D" id="2.60.40.10">
    <property type="entry name" value="Immunoglobulins"/>
    <property type="match status" value="1"/>
</dbReference>
<reference evidence="7" key="1">
    <citation type="submission" date="2021-02" db="EMBL/GenBank/DDBJ databases">
        <authorList>
            <person name="Nowell W R."/>
        </authorList>
    </citation>
    <scope>NUCLEOTIDE SEQUENCE</scope>
</reference>
<dbReference type="InterPro" id="IPR013737">
    <property type="entry name" value="Bac_rhamnosid_N"/>
</dbReference>
<dbReference type="PANTHER" id="PTHR33307">
    <property type="entry name" value="ALPHA-RHAMNOSIDASE (EUROFUNG)"/>
    <property type="match status" value="1"/>
</dbReference>
<dbReference type="Gene3D" id="2.60.120.260">
    <property type="entry name" value="Galactose-binding domain-like"/>
    <property type="match status" value="2"/>
</dbReference>
<dbReference type="InterPro" id="IPR016007">
    <property type="entry name" value="Alpha_rhamnosid"/>
</dbReference>
<sequence length="629" mass="69837">MNAIPLFVSVFSIILILSSIHALSSCSLPRPRHVRIDHHDMDTHPDIVVVDTPIFSWSIDDEKYPCNGTSLRGIRQTAYRLTVVKKMSFYAPTQRLSVIYDSGRVISAVSINVLYNGPPLTSDTRYMYSIQYWSSTGAVSQSATGQFRTALFNPKNELTASWIGSRQINMNELRREFYIPQGVLSATVFMSGMGYGILHVNGVNVDSSRRFDPGWTTYTQRVLYVSYDITQFLTGPSTNCIGVQLGLGFYTNEQWGGGVPAPPPEVFGPPPRLLLQVNIVLSDHTTMNISTDTTWLGREGPHRKDSVYMGTFYDTRADRYNWSTAGFTDPYSLWLNASIIESPLTSSTGQLTYQSMDPIRISPYALHIATSASRTGYKAMPPGVIGGNVMDGGVFNATPLAAQQVPTYDVSQNIAGYCTLTITGRKGMTVSTRHAELLNEPGVDGIKYQGLNSANYQIITASDDFIIRGNPHEVLAPLFTYHGFRYISVYANYINIESVVCEAIHSETTLIGNFTSSSLVLNQIQHNILWSQLSNIMSIVTDCSQRQERRGWLGDAALSVDAALFNFDLYGIYVNSLRNIADVQHEDESIPDTAPNSVGGYVADPSWAHAYPEIIWRIYQHYNDTAVVK</sequence>
<evidence type="ECO:0000259" key="5">
    <source>
        <dbReference type="Pfam" id="PF08531"/>
    </source>
</evidence>
<evidence type="ECO:0000259" key="6">
    <source>
        <dbReference type="Pfam" id="PF17389"/>
    </source>
</evidence>
<accession>A0A8S2E3Y7</accession>
<dbReference type="InterPro" id="IPR035396">
    <property type="entry name" value="Bac_rhamnosid6H"/>
</dbReference>
<evidence type="ECO:0000256" key="1">
    <source>
        <dbReference type="ARBA" id="ARBA00001445"/>
    </source>
</evidence>
<feature type="domain" description="Alpha-L-rhamnosidase concanavalin-like" evidence="4">
    <location>
        <begin position="407"/>
        <end position="492"/>
    </location>
</feature>
<dbReference type="AlphaFoldDB" id="A0A8S2E3Y7"/>
<dbReference type="EMBL" id="CAJNOK010009070">
    <property type="protein sequence ID" value="CAF1080344.1"/>
    <property type="molecule type" value="Genomic_DNA"/>
</dbReference>
<comment type="caution">
    <text evidence="7">The sequence shown here is derived from an EMBL/GenBank/DDBJ whole genome shotgun (WGS) entry which is preliminary data.</text>
</comment>
<dbReference type="GO" id="GO:0005975">
    <property type="term" value="P:carbohydrate metabolic process"/>
    <property type="evidence" value="ECO:0007669"/>
    <property type="project" value="InterPro"/>
</dbReference>
<evidence type="ECO:0000256" key="2">
    <source>
        <dbReference type="ARBA" id="ARBA00012652"/>
    </source>
</evidence>
<dbReference type="Pfam" id="PF25788">
    <property type="entry name" value="Ig_Rha78A_N"/>
    <property type="match status" value="1"/>
</dbReference>
<dbReference type="Pfam" id="PF08531">
    <property type="entry name" value="Bac_rhamnosid_N"/>
    <property type="match status" value="1"/>
</dbReference>
<dbReference type="InterPro" id="IPR013783">
    <property type="entry name" value="Ig-like_fold"/>
</dbReference>
<protein>
    <recommendedName>
        <fullName evidence="2">alpha-L-rhamnosidase</fullName>
        <ecNumber evidence="2">3.2.1.40</ecNumber>
    </recommendedName>
</protein>
<proteinExistence type="predicted"/>
<evidence type="ECO:0000259" key="4">
    <source>
        <dbReference type="Pfam" id="PF05592"/>
    </source>
</evidence>
<dbReference type="Pfam" id="PF05592">
    <property type="entry name" value="Bac_rhamnosid"/>
    <property type="match status" value="1"/>
</dbReference>
<evidence type="ECO:0000313" key="8">
    <source>
        <dbReference type="EMBL" id="CAF3843384.1"/>
    </source>
</evidence>
<gene>
    <name evidence="7" type="ORF">OVA965_LOCUS18329</name>
    <name evidence="8" type="ORF">TMI583_LOCUS18340</name>
</gene>
<dbReference type="PANTHER" id="PTHR33307:SF6">
    <property type="entry name" value="ALPHA-RHAMNOSIDASE (EUROFUNG)-RELATED"/>
    <property type="match status" value="1"/>
</dbReference>
<dbReference type="Proteomes" id="UP000682733">
    <property type="component" value="Unassembled WGS sequence"/>
</dbReference>
<evidence type="ECO:0000313" key="9">
    <source>
        <dbReference type="Proteomes" id="UP000677228"/>
    </source>
</evidence>
<dbReference type="Proteomes" id="UP000677228">
    <property type="component" value="Unassembled WGS sequence"/>
</dbReference>
<dbReference type="Gene3D" id="1.50.10.10">
    <property type="match status" value="1"/>
</dbReference>
<dbReference type="InterPro" id="IPR008928">
    <property type="entry name" value="6-hairpin_glycosidase_sf"/>
</dbReference>
<comment type="catalytic activity">
    <reaction evidence="1">
        <text>Hydrolysis of terminal non-reducing alpha-L-rhamnose residues in alpha-L-rhamnosides.</text>
        <dbReference type="EC" id="3.2.1.40"/>
    </reaction>
</comment>
<feature type="chain" id="PRO_5035707289" description="alpha-L-rhamnosidase" evidence="3">
    <location>
        <begin position="23"/>
        <end position="629"/>
    </location>
</feature>
<dbReference type="Pfam" id="PF17389">
    <property type="entry name" value="Bac_rhamnosid6H"/>
    <property type="match status" value="1"/>
</dbReference>
<feature type="domain" description="Alpha-L-rhamnosidase six-hairpin glycosidase" evidence="6">
    <location>
        <begin position="511"/>
        <end position="629"/>
    </location>
</feature>
<dbReference type="InterPro" id="IPR008902">
    <property type="entry name" value="Rhamnosid_concanavalin"/>
</dbReference>
<feature type="domain" description="Bacterial alpha-L-rhamnosidase N-terminal" evidence="5">
    <location>
        <begin position="183"/>
        <end position="361"/>
    </location>
</feature>
<evidence type="ECO:0000256" key="3">
    <source>
        <dbReference type="SAM" id="SignalP"/>
    </source>
</evidence>
<organism evidence="7 9">
    <name type="scientific">Didymodactylos carnosus</name>
    <dbReference type="NCBI Taxonomy" id="1234261"/>
    <lineage>
        <taxon>Eukaryota</taxon>
        <taxon>Metazoa</taxon>
        <taxon>Spiralia</taxon>
        <taxon>Gnathifera</taxon>
        <taxon>Rotifera</taxon>
        <taxon>Eurotatoria</taxon>
        <taxon>Bdelloidea</taxon>
        <taxon>Philodinida</taxon>
        <taxon>Philodinidae</taxon>
        <taxon>Didymodactylos</taxon>
    </lineage>
</organism>
<feature type="signal peptide" evidence="3">
    <location>
        <begin position="1"/>
        <end position="22"/>
    </location>
</feature>
<dbReference type="EMBL" id="CAJOBA010009084">
    <property type="protein sequence ID" value="CAF3843384.1"/>
    <property type="molecule type" value="Genomic_DNA"/>
</dbReference>
<dbReference type="EC" id="3.2.1.40" evidence="2"/>
<dbReference type="InterPro" id="IPR012341">
    <property type="entry name" value="6hp_glycosidase-like_sf"/>
</dbReference>
<dbReference type="GO" id="GO:0030596">
    <property type="term" value="F:alpha-L-rhamnosidase activity"/>
    <property type="evidence" value="ECO:0007669"/>
    <property type="project" value="UniProtKB-EC"/>
</dbReference>
<dbReference type="SUPFAM" id="SSF48208">
    <property type="entry name" value="Six-hairpin glycosidases"/>
    <property type="match status" value="1"/>
</dbReference>